<dbReference type="Gene3D" id="2.30.42.10">
    <property type="match status" value="1"/>
</dbReference>
<dbReference type="CDD" id="cd06736">
    <property type="entry name" value="PDZ_CARD11_CARD14-like"/>
    <property type="match status" value="1"/>
</dbReference>
<dbReference type="Gene3D" id="1.10.533.10">
    <property type="entry name" value="Death Domain, Fas"/>
    <property type="match status" value="1"/>
</dbReference>
<dbReference type="InterPro" id="IPR011029">
    <property type="entry name" value="DEATH-like_dom_sf"/>
</dbReference>
<evidence type="ECO:0000313" key="8">
    <source>
        <dbReference type="RefSeq" id="XP_072795882.1"/>
    </source>
</evidence>
<feature type="domain" description="CARD" evidence="6">
    <location>
        <begin position="15"/>
        <end position="107"/>
    </location>
</feature>
<sequence>MAELCRTDSSLAALDEEVLWEMLEDHRCRIVCSIFPSRLTPYLRQAKVLGQLDEEEVLHGPRFTNTAMRVGHLLDLLKTRGKNGALALLESLKFHNPDVYTLVTGLRPAVDFSSFSGLMETSKLTECLAGAISSLQEELSQEKGQKEALLQQSRRLQERLEQAEARERSLRQLEAEHGRMQREVSARFHEVLKLKDEMLGLSLHYSNALQEKELATTRCRSLQEELYLMKQELQREKMSSSCERESRERSLKMASGLEPEDEELSRLKEENERLRSLTFSLAEKDILEQNLDEALESRQELVDRIHSLRERAVAAERQRKQYWEEKEQTLLQFQKTQVDCEIYKERLGALQSHVVELQKERDQAYLARDGAQVEISQSLTEKDALRRKVFELTDQVCRLRQQLQAKSLPPGPKQEAGPREPCPKGKQRLTRTFALCPRDDGSPSELCSDLSATSSRELVDSFRSSSPVPPSQQSLYKRAAEDFREDPWSFSSCPEILEVDQGSCLGAKVDDADLDYEIVDQADLPESENSLQPSSGDPCLSASSVPVRRRLARKILSQVTVLAFQGDALLEQISVIGGNLTGIFIHRVTPGSAADQMALRPGTQITMVETEPLSKVVLEGMTLERAVRLLQRVNGFCCLSVKVNMEGYKKLVQDMEAKVATSGDSFYIRVNLAMEGRAEGELQVHCNDVLHITDTLFQGGSCWHAHRVSPQCTKGTEHGAVPNYTSLLGEPESWSASSVWTEPRPPLCGHPLTGASWTRAGQKVRAPHHGLLGRELLHPGALHPGAPPPAQPGPARALRARGSRGDPDQEAVPPPRV</sequence>
<feature type="domain" description="PDZ" evidence="5">
    <location>
        <begin position="558"/>
        <end position="645"/>
    </location>
</feature>
<reference evidence="8" key="1">
    <citation type="submission" date="2025-08" db="UniProtKB">
        <authorList>
            <consortium name="RefSeq"/>
        </authorList>
    </citation>
    <scope>IDENTIFICATION</scope>
</reference>
<keyword evidence="1" id="KW-0597">Phosphoprotein</keyword>
<feature type="region of interest" description="Disordered" evidence="4">
    <location>
        <begin position="403"/>
        <end position="425"/>
    </location>
</feature>
<proteinExistence type="predicted"/>
<name>A0ABM5BHL9_VICPA</name>
<dbReference type="SMART" id="SM00228">
    <property type="entry name" value="PDZ"/>
    <property type="match status" value="1"/>
</dbReference>
<keyword evidence="2 3" id="KW-0175">Coiled coil</keyword>
<dbReference type="PANTHER" id="PTHR14559:SF1">
    <property type="entry name" value="CASPASE RECRUITMENT DOMAIN-CONTAINING PROTEIN 14"/>
    <property type="match status" value="1"/>
</dbReference>
<dbReference type="RefSeq" id="XP_072795882.1">
    <property type="nucleotide sequence ID" value="XM_072939781.1"/>
</dbReference>
<dbReference type="SUPFAM" id="SSF47986">
    <property type="entry name" value="DEATH domain"/>
    <property type="match status" value="1"/>
</dbReference>
<keyword evidence="7" id="KW-1185">Reference proteome</keyword>
<feature type="compositionally biased region" description="Basic and acidic residues" evidence="4">
    <location>
        <begin position="238"/>
        <end position="251"/>
    </location>
</feature>
<dbReference type="PROSITE" id="PS50209">
    <property type="entry name" value="CARD"/>
    <property type="match status" value="1"/>
</dbReference>
<dbReference type="SUPFAM" id="SSF50156">
    <property type="entry name" value="PDZ domain-like"/>
    <property type="match status" value="1"/>
</dbReference>
<dbReference type="InterPro" id="IPR001478">
    <property type="entry name" value="PDZ"/>
</dbReference>
<evidence type="ECO:0000256" key="2">
    <source>
        <dbReference type="ARBA" id="ARBA00023054"/>
    </source>
</evidence>
<evidence type="ECO:0000313" key="7">
    <source>
        <dbReference type="Proteomes" id="UP001652581"/>
    </source>
</evidence>
<dbReference type="Gene3D" id="2.30.30.40">
    <property type="entry name" value="SH3 Domains"/>
    <property type="match status" value="1"/>
</dbReference>
<organism evidence="7 8">
    <name type="scientific">Vicugna pacos</name>
    <name type="common">Alpaca</name>
    <name type="synonym">Lama pacos</name>
    <dbReference type="NCBI Taxonomy" id="30538"/>
    <lineage>
        <taxon>Eukaryota</taxon>
        <taxon>Metazoa</taxon>
        <taxon>Chordata</taxon>
        <taxon>Craniata</taxon>
        <taxon>Vertebrata</taxon>
        <taxon>Euteleostomi</taxon>
        <taxon>Mammalia</taxon>
        <taxon>Eutheria</taxon>
        <taxon>Laurasiatheria</taxon>
        <taxon>Artiodactyla</taxon>
        <taxon>Tylopoda</taxon>
        <taxon>Camelidae</taxon>
        <taxon>Vicugna</taxon>
    </lineage>
</organism>
<dbReference type="PROSITE" id="PS50106">
    <property type="entry name" value="PDZ"/>
    <property type="match status" value="1"/>
</dbReference>
<dbReference type="InterPro" id="IPR036034">
    <property type="entry name" value="PDZ_sf"/>
</dbReference>
<feature type="coiled-coil region" evidence="3">
    <location>
        <begin position="132"/>
        <end position="225"/>
    </location>
</feature>
<feature type="region of interest" description="Disordered" evidence="4">
    <location>
        <begin position="238"/>
        <end position="266"/>
    </location>
</feature>
<evidence type="ECO:0000259" key="5">
    <source>
        <dbReference type="PROSITE" id="PS50106"/>
    </source>
</evidence>
<gene>
    <name evidence="8" type="primary">CARD14</name>
</gene>
<accession>A0ABM5BHL9</accession>
<evidence type="ECO:0000256" key="4">
    <source>
        <dbReference type="SAM" id="MobiDB-lite"/>
    </source>
</evidence>
<dbReference type="GeneID" id="102525739"/>
<dbReference type="PANTHER" id="PTHR14559">
    <property type="entry name" value="CASPASE RECRUITMENT DOMAIN FAMILY"/>
    <property type="match status" value="1"/>
</dbReference>
<evidence type="ECO:0000259" key="6">
    <source>
        <dbReference type="PROSITE" id="PS50209"/>
    </source>
</evidence>
<feature type="region of interest" description="Disordered" evidence="4">
    <location>
        <begin position="776"/>
        <end position="817"/>
    </location>
</feature>
<dbReference type="InterPro" id="IPR001315">
    <property type="entry name" value="CARD"/>
</dbReference>
<dbReference type="Pfam" id="PF00619">
    <property type="entry name" value="CARD"/>
    <property type="match status" value="1"/>
</dbReference>
<evidence type="ECO:0000256" key="3">
    <source>
        <dbReference type="SAM" id="Coils"/>
    </source>
</evidence>
<dbReference type="Proteomes" id="UP001652581">
    <property type="component" value="Chromosome 16"/>
</dbReference>
<evidence type="ECO:0000256" key="1">
    <source>
        <dbReference type="ARBA" id="ARBA00022553"/>
    </source>
</evidence>
<protein>
    <submittedName>
        <fullName evidence="8">Caspase recruitment domain-containing protein 14 isoform X8</fullName>
    </submittedName>
</protein>